<keyword evidence="2 5" id="KW-0808">Transferase</keyword>
<dbReference type="Proteomes" id="UP000008983">
    <property type="component" value="Unassembled WGS sequence"/>
</dbReference>
<dbReference type="RefSeq" id="XP_004030385.1">
    <property type="nucleotide sequence ID" value="XM_004030337.1"/>
</dbReference>
<evidence type="ECO:0000313" key="6">
    <source>
        <dbReference type="Proteomes" id="UP000008983"/>
    </source>
</evidence>
<keyword evidence="6" id="KW-1185">Reference proteome</keyword>
<dbReference type="InParanoid" id="G0R050"/>
<evidence type="ECO:0000259" key="4">
    <source>
        <dbReference type="PROSITE" id="PS51186"/>
    </source>
</evidence>
<keyword evidence="3 5" id="KW-0012">Acyltransferase</keyword>
<comment type="similarity">
    <text evidence="1">Belongs to the acetyltransferase family. GNAT subfamily.</text>
</comment>
<dbReference type="InterPro" id="IPR039135">
    <property type="entry name" value="NAT9-like"/>
</dbReference>
<dbReference type="InterPro" id="IPR000182">
    <property type="entry name" value="GNAT_dom"/>
</dbReference>
<dbReference type="SUPFAM" id="SSF55729">
    <property type="entry name" value="Acyl-CoA N-acyltransferases (Nat)"/>
    <property type="match status" value="1"/>
</dbReference>
<dbReference type="GO" id="GO:0004145">
    <property type="term" value="F:diamine N-acetyltransferase activity"/>
    <property type="evidence" value="ECO:0007669"/>
    <property type="project" value="UniProtKB-EC"/>
</dbReference>
<dbReference type="EMBL" id="GL984180">
    <property type="protein sequence ID" value="EGR29149.1"/>
    <property type="molecule type" value="Genomic_DNA"/>
</dbReference>
<dbReference type="eggNOG" id="KOG4135">
    <property type="taxonomic scope" value="Eukaryota"/>
</dbReference>
<dbReference type="GeneID" id="14905241"/>
<protein>
    <submittedName>
        <fullName evidence="5">N-acetyltransferase 9, putative</fullName>
        <ecNumber evidence="5">2.3.1.57</ecNumber>
    </submittedName>
</protein>
<dbReference type="OrthoDB" id="5043642at2759"/>
<dbReference type="AlphaFoldDB" id="G0R050"/>
<evidence type="ECO:0000313" key="5">
    <source>
        <dbReference type="EMBL" id="EGR29149.1"/>
    </source>
</evidence>
<accession>G0R050</accession>
<organism evidence="5 6">
    <name type="scientific">Ichthyophthirius multifiliis</name>
    <name type="common">White spot disease agent</name>
    <name type="synonym">Ich</name>
    <dbReference type="NCBI Taxonomy" id="5932"/>
    <lineage>
        <taxon>Eukaryota</taxon>
        <taxon>Sar</taxon>
        <taxon>Alveolata</taxon>
        <taxon>Ciliophora</taxon>
        <taxon>Intramacronucleata</taxon>
        <taxon>Oligohymenophorea</taxon>
        <taxon>Hymenostomatida</taxon>
        <taxon>Ophryoglenina</taxon>
        <taxon>Ichthyophthirius</taxon>
    </lineage>
</organism>
<dbReference type="Gene3D" id="3.40.630.30">
    <property type="match status" value="1"/>
</dbReference>
<evidence type="ECO:0000256" key="3">
    <source>
        <dbReference type="ARBA" id="ARBA00023315"/>
    </source>
</evidence>
<feature type="domain" description="N-acetyltransferase" evidence="4">
    <location>
        <begin position="25"/>
        <end position="187"/>
    </location>
</feature>
<proteinExistence type="inferred from homology"/>
<dbReference type="OMA" id="WHVPRYH"/>
<evidence type="ECO:0000256" key="2">
    <source>
        <dbReference type="ARBA" id="ARBA00022679"/>
    </source>
</evidence>
<reference evidence="5 6" key="1">
    <citation type="submission" date="2011-07" db="EMBL/GenBank/DDBJ databases">
        <authorList>
            <person name="Coyne R."/>
            <person name="Brami D."/>
            <person name="Johnson J."/>
            <person name="Hostetler J."/>
            <person name="Hannick L."/>
            <person name="Clark T."/>
            <person name="Cassidy-Hanley D."/>
            <person name="Inman J."/>
        </authorList>
    </citation>
    <scope>NUCLEOTIDE SEQUENCE [LARGE SCALE GENOMIC DNA]</scope>
    <source>
        <strain evidence="5 6">G5</strain>
    </source>
</reference>
<dbReference type="EC" id="2.3.1.57" evidence="5"/>
<name>G0R050_ICHMU</name>
<dbReference type="PANTHER" id="PTHR13256">
    <property type="entry name" value="N-ACETYLTRANSFERASE 9"/>
    <property type="match status" value="1"/>
</dbReference>
<dbReference type="InterPro" id="IPR016181">
    <property type="entry name" value="Acyl_CoA_acyltransferase"/>
</dbReference>
<gene>
    <name evidence="5" type="ORF">IMG5_162030</name>
</gene>
<sequence>MNQKKQHFYLKTPKILLCPYLKQFIPLYHQFMQDEEILYLTGSEPLTIDEELQNQESWLKDESKYTFIIFQKDENIKLHYDDFPEETYNYRMVGDINLFFHSYIEENEAEIDVMIADKQARRQGLAQQAVEIMMDFGMAYYKKNRFIAKIKNDNQKSIKLFEKIGFLKFEEVQKFNEVHYQMIFSDIMTMDQFYQKYQHISNVQI</sequence>
<dbReference type="PROSITE" id="PS51186">
    <property type="entry name" value="GNAT"/>
    <property type="match status" value="1"/>
</dbReference>
<dbReference type="PANTHER" id="PTHR13256:SF16">
    <property type="entry name" value="ALPHA_BETA-TUBULIN-N-ACETYLTRANSFERASE 9"/>
    <property type="match status" value="1"/>
</dbReference>
<dbReference type="Pfam" id="PF13302">
    <property type="entry name" value="Acetyltransf_3"/>
    <property type="match status" value="1"/>
</dbReference>
<evidence type="ECO:0000256" key="1">
    <source>
        <dbReference type="ARBA" id="ARBA00009342"/>
    </source>
</evidence>